<evidence type="ECO:0000256" key="2">
    <source>
        <dbReference type="ARBA" id="ARBA00022723"/>
    </source>
</evidence>
<comment type="cofactor">
    <cofactor evidence="1">
        <name>L-ascorbate</name>
        <dbReference type="ChEBI" id="CHEBI:38290"/>
    </cofactor>
</comment>
<dbReference type="EMBL" id="VNFF01000018">
    <property type="protein sequence ID" value="TVU81285.1"/>
    <property type="molecule type" value="Genomic_DNA"/>
</dbReference>
<organism evidence="8 9">
    <name type="scientific">Pseudoalteromonas neustonica</name>
    <dbReference type="NCBI Taxonomy" id="1840331"/>
    <lineage>
        <taxon>Bacteria</taxon>
        <taxon>Pseudomonadati</taxon>
        <taxon>Pseudomonadota</taxon>
        <taxon>Gammaproteobacteria</taxon>
        <taxon>Alteromonadales</taxon>
        <taxon>Pseudoalteromonadaceae</taxon>
        <taxon>Pseudoalteromonas</taxon>
    </lineage>
</organism>
<evidence type="ECO:0000256" key="4">
    <source>
        <dbReference type="ARBA" id="ARBA00022964"/>
    </source>
</evidence>
<keyword evidence="4" id="KW-0223">Dioxygenase</keyword>
<dbReference type="SMART" id="SM00702">
    <property type="entry name" value="P4Hc"/>
    <property type="match status" value="1"/>
</dbReference>
<reference evidence="8 9" key="1">
    <citation type="submission" date="2019-07" db="EMBL/GenBank/DDBJ databases">
        <title>Diversity of Bacteria from Kongsfjorden, Arctic.</title>
        <authorList>
            <person name="Yu Y."/>
        </authorList>
    </citation>
    <scope>NUCLEOTIDE SEQUENCE [LARGE SCALE GENOMIC DNA]</scope>
    <source>
        <strain evidence="8 9">SM1927</strain>
    </source>
</reference>
<feature type="domain" description="Fe2OG dioxygenase" evidence="7">
    <location>
        <begin position="203"/>
        <end position="311"/>
    </location>
</feature>
<dbReference type="PANTHER" id="PTHR10869:SF246">
    <property type="entry name" value="TRANSMEMBRANE PROLYL 4-HYDROXYLASE"/>
    <property type="match status" value="1"/>
</dbReference>
<dbReference type="InterPro" id="IPR044862">
    <property type="entry name" value="Pro_4_hyd_alph_FE2OG_OXY"/>
</dbReference>
<dbReference type="InterPro" id="IPR045054">
    <property type="entry name" value="P4HA-like"/>
</dbReference>
<evidence type="ECO:0000313" key="8">
    <source>
        <dbReference type="EMBL" id="TVU81285.1"/>
    </source>
</evidence>
<keyword evidence="3" id="KW-0847">Vitamin C</keyword>
<name>A0ABY3FAU4_9GAMM</name>
<dbReference type="Proteomes" id="UP000317938">
    <property type="component" value="Unassembled WGS sequence"/>
</dbReference>
<accession>A0ABY3FAU4</accession>
<sequence>MKNNKITHLLNAKYHGELPPQQRILDFALTDSEFVYHWLCHVVSCSSCPQELAIVLCLAKHHEIKALQILTHFWPKRIVNHDTVDSFAKHLSSMPNVIRQYAEPDLINLWSSLITPAVPQSSGQSTPVTIIESMLTEELANEIIKFAAKSLSLAAVYAEASTRQRVADIRDNEQLITQLPVGDISVAILQRLMCSDDYTDLAYAEPMVVYRYVKGQQYKWHYDFITPSNEDAKNELNFFGQRQRTRIINLNEGFGGGETAFKDWNISVKAKQGQIIKFNNMFDNKVDKKSVHSGKPVLSGEKWICTLWMREKPFWLRASIWHKD</sequence>
<proteinExistence type="predicted"/>
<dbReference type="PANTHER" id="PTHR10869">
    <property type="entry name" value="PROLYL 4-HYDROXYLASE ALPHA SUBUNIT"/>
    <property type="match status" value="1"/>
</dbReference>
<dbReference type="RefSeq" id="WP_145240918.1">
    <property type="nucleotide sequence ID" value="NZ_VNFF01000018.1"/>
</dbReference>
<keyword evidence="6" id="KW-0408">Iron</keyword>
<protein>
    <submittedName>
        <fullName evidence="8">2OG-Fe(II) oxygenase</fullName>
    </submittedName>
</protein>
<dbReference type="Pfam" id="PF13640">
    <property type="entry name" value="2OG-FeII_Oxy_3"/>
    <property type="match status" value="1"/>
</dbReference>
<keyword evidence="9" id="KW-1185">Reference proteome</keyword>
<dbReference type="InterPro" id="IPR005123">
    <property type="entry name" value="Oxoglu/Fe-dep_dioxygenase_dom"/>
</dbReference>
<evidence type="ECO:0000256" key="5">
    <source>
        <dbReference type="ARBA" id="ARBA00023002"/>
    </source>
</evidence>
<comment type="caution">
    <text evidence="8">The sequence shown here is derived from an EMBL/GenBank/DDBJ whole genome shotgun (WGS) entry which is preliminary data.</text>
</comment>
<keyword evidence="2" id="KW-0479">Metal-binding</keyword>
<keyword evidence="5" id="KW-0560">Oxidoreductase</keyword>
<evidence type="ECO:0000256" key="1">
    <source>
        <dbReference type="ARBA" id="ARBA00001961"/>
    </source>
</evidence>
<evidence type="ECO:0000256" key="3">
    <source>
        <dbReference type="ARBA" id="ARBA00022896"/>
    </source>
</evidence>
<evidence type="ECO:0000313" key="9">
    <source>
        <dbReference type="Proteomes" id="UP000317938"/>
    </source>
</evidence>
<evidence type="ECO:0000256" key="6">
    <source>
        <dbReference type="ARBA" id="ARBA00023004"/>
    </source>
</evidence>
<evidence type="ECO:0000259" key="7">
    <source>
        <dbReference type="PROSITE" id="PS51471"/>
    </source>
</evidence>
<dbReference type="InterPro" id="IPR006620">
    <property type="entry name" value="Pro_4_hyd_alph"/>
</dbReference>
<dbReference type="PROSITE" id="PS51471">
    <property type="entry name" value="FE2OG_OXY"/>
    <property type="match status" value="1"/>
</dbReference>
<gene>
    <name evidence="8" type="ORF">FQP85_17300</name>
</gene>
<dbReference type="Gene3D" id="2.60.120.620">
    <property type="entry name" value="q2cbj1_9rhob like domain"/>
    <property type="match status" value="1"/>
</dbReference>